<dbReference type="AlphaFoldDB" id="A0A2N5XX67"/>
<dbReference type="Proteomes" id="UP000234881">
    <property type="component" value="Unassembled WGS sequence"/>
</dbReference>
<comment type="caution">
    <text evidence="2">The sequence shown here is derived from an EMBL/GenBank/DDBJ whole genome shotgun (WGS) entry which is preliminary data.</text>
</comment>
<accession>A0A2N5XX67</accession>
<sequence length="67" mass="7428">MVRKLNHTLSFSQKPVNKSTKLRGKRIDEQLSLIARAHITGAVLAGLNIREDHPPTPQQNEGGDKTD</sequence>
<feature type="region of interest" description="Disordered" evidence="1">
    <location>
        <begin position="47"/>
        <end position="67"/>
    </location>
</feature>
<evidence type="ECO:0000256" key="1">
    <source>
        <dbReference type="SAM" id="MobiDB-lite"/>
    </source>
</evidence>
<evidence type="ECO:0000313" key="2">
    <source>
        <dbReference type="EMBL" id="PLW79092.1"/>
    </source>
</evidence>
<reference evidence="2 3" key="1">
    <citation type="submission" date="2018-01" db="EMBL/GenBank/DDBJ databases">
        <title>The draft genome sequence of Cohaesibacter sp. H1304.</title>
        <authorList>
            <person name="Wang N.-N."/>
            <person name="Du Z.-J."/>
        </authorList>
    </citation>
    <scope>NUCLEOTIDE SEQUENCE [LARGE SCALE GENOMIC DNA]</scope>
    <source>
        <strain evidence="2 3">H1304</strain>
    </source>
</reference>
<protein>
    <submittedName>
        <fullName evidence="2">Uncharacterized protein</fullName>
    </submittedName>
</protein>
<gene>
    <name evidence="2" type="ORF">C0081_02345</name>
</gene>
<name>A0A2N5XX67_9HYPH</name>
<evidence type="ECO:0000313" key="3">
    <source>
        <dbReference type="Proteomes" id="UP000234881"/>
    </source>
</evidence>
<dbReference type="EMBL" id="PKUQ01000001">
    <property type="protein sequence ID" value="PLW79092.1"/>
    <property type="molecule type" value="Genomic_DNA"/>
</dbReference>
<feature type="compositionally biased region" description="Polar residues" evidence="1">
    <location>
        <begin position="7"/>
        <end position="19"/>
    </location>
</feature>
<keyword evidence="3" id="KW-1185">Reference proteome</keyword>
<organism evidence="2 3">
    <name type="scientific">Cohaesibacter celericrescens</name>
    <dbReference type="NCBI Taxonomy" id="2067669"/>
    <lineage>
        <taxon>Bacteria</taxon>
        <taxon>Pseudomonadati</taxon>
        <taxon>Pseudomonadota</taxon>
        <taxon>Alphaproteobacteria</taxon>
        <taxon>Hyphomicrobiales</taxon>
        <taxon>Cohaesibacteraceae</taxon>
    </lineage>
</organism>
<feature type="region of interest" description="Disordered" evidence="1">
    <location>
        <begin position="1"/>
        <end position="21"/>
    </location>
</feature>
<proteinExistence type="predicted"/>